<keyword evidence="2 5" id="KW-0808">Transferase</keyword>
<dbReference type="HAMAP" id="MF_00198">
    <property type="entry name" value="Spermidine_synth"/>
    <property type="match status" value="1"/>
</dbReference>
<dbReference type="Pfam" id="PF01564">
    <property type="entry name" value="Spermine_synth"/>
    <property type="match status" value="1"/>
</dbReference>
<dbReference type="Gene3D" id="3.40.50.150">
    <property type="entry name" value="Vaccinia Virus protein VP39"/>
    <property type="match status" value="1"/>
</dbReference>
<keyword evidence="9" id="KW-1185">Reference proteome</keyword>
<dbReference type="PROSITE" id="PS51257">
    <property type="entry name" value="PROKAR_LIPOPROTEIN"/>
    <property type="match status" value="1"/>
</dbReference>
<proteinExistence type="inferred from homology"/>
<dbReference type="InterPro" id="IPR001045">
    <property type="entry name" value="Spermi_synthase"/>
</dbReference>
<comment type="caution">
    <text evidence="5">Lacks conserved residue(s) required for the propagation of feature annotation.</text>
</comment>
<comment type="function">
    <text evidence="5">Catalyzes the irreversible transfer of a propylamine group from the amino donor S-adenosylmethioninamine (decarboxy-AdoMet) to putrescine (1,4-diaminobutane) to yield spermidine.</text>
</comment>
<feature type="binding site" evidence="5">
    <location>
        <position position="320"/>
    </location>
    <ligand>
        <name>S-methyl-5'-thioadenosine</name>
        <dbReference type="ChEBI" id="CHEBI:17509"/>
    </ligand>
</feature>
<feature type="transmembrane region" description="Helical" evidence="5">
    <location>
        <begin position="78"/>
        <end position="103"/>
    </location>
</feature>
<comment type="subcellular location">
    <subcellularLocation>
        <location evidence="5">Cell membrane</location>
        <topology evidence="5">Multi-pass membrane protein</topology>
    </subcellularLocation>
</comment>
<gene>
    <name evidence="5" type="primary">speE</name>
    <name evidence="8" type="ORF">ACFQND_10845</name>
</gene>
<dbReference type="GO" id="GO:0004766">
    <property type="term" value="F:spermidine synthase activity"/>
    <property type="evidence" value="ECO:0007669"/>
    <property type="project" value="UniProtKB-EC"/>
</dbReference>
<evidence type="ECO:0000256" key="5">
    <source>
        <dbReference type="HAMAP-Rule" id="MF_00198"/>
    </source>
</evidence>
<dbReference type="NCBIfam" id="NF037959">
    <property type="entry name" value="MFS_SpdSyn"/>
    <property type="match status" value="1"/>
</dbReference>
<comment type="similarity">
    <text evidence="1 5">Belongs to the spermidine/spermine synthase family.</text>
</comment>
<feature type="transmembrane region" description="Helical" evidence="5">
    <location>
        <begin position="45"/>
        <end position="66"/>
    </location>
</feature>
<dbReference type="InterPro" id="IPR030374">
    <property type="entry name" value="PABS"/>
</dbReference>
<dbReference type="PANTHER" id="PTHR43317">
    <property type="entry name" value="THERMOSPERMINE SYNTHASE ACAULIS5"/>
    <property type="match status" value="1"/>
</dbReference>
<reference evidence="9" key="1">
    <citation type="journal article" date="2019" name="Int. J. Syst. Evol. Microbiol.">
        <title>The Global Catalogue of Microorganisms (GCM) 10K type strain sequencing project: providing services to taxonomists for standard genome sequencing and annotation.</title>
        <authorList>
            <consortium name="The Broad Institute Genomics Platform"/>
            <consortium name="The Broad Institute Genome Sequencing Center for Infectious Disease"/>
            <person name="Wu L."/>
            <person name="Ma J."/>
        </authorList>
    </citation>
    <scope>NUCLEOTIDE SEQUENCE [LARGE SCALE GENOMIC DNA]</scope>
    <source>
        <strain evidence="9">CCUG 39402</strain>
    </source>
</reference>
<dbReference type="CDD" id="cd02440">
    <property type="entry name" value="AdoMet_MTases"/>
    <property type="match status" value="1"/>
</dbReference>
<dbReference type="EMBL" id="JBHSRS010000018">
    <property type="protein sequence ID" value="MFC6281729.1"/>
    <property type="molecule type" value="Genomic_DNA"/>
</dbReference>
<name>A0ABW1TXQ8_9BURK</name>
<feature type="domain" description="PABS" evidence="7">
    <location>
        <begin position="216"/>
        <end position="451"/>
    </location>
</feature>
<feature type="binding site" evidence="5">
    <location>
        <position position="246"/>
    </location>
    <ligand>
        <name>S-methyl-5'-thioadenosine</name>
        <dbReference type="ChEBI" id="CHEBI:17509"/>
    </ligand>
</feature>
<evidence type="ECO:0000256" key="2">
    <source>
        <dbReference type="ARBA" id="ARBA00022679"/>
    </source>
</evidence>
<accession>A0ABW1TXQ8</accession>
<feature type="transmembrane region" description="Helical" evidence="5">
    <location>
        <begin position="12"/>
        <end position="33"/>
    </location>
</feature>
<feature type="transmembrane region" description="Helical" evidence="5">
    <location>
        <begin position="171"/>
        <end position="192"/>
    </location>
</feature>
<keyword evidence="5" id="KW-1003">Cell membrane</keyword>
<keyword evidence="5" id="KW-0472">Membrane</keyword>
<dbReference type="InterPro" id="IPR029063">
    <property type="entry name" value="SAM-dependent_MTases_sf"/>
</dbReference>
<dbReference type="EC" id="2.5.1.16" evidence="5"/>
<feature type="active site" description="Proton acceptor" evidence="5 6">
    <location>
        <position position="372"/>
    </location>
</feature>
<feature type="transmembrane region" description="Helical" evidence="5">
    <location>
        <begin position="204"/>
        <end position="221"/>
    </location>
</feature>
<feature type="transmembrane region" description="Helical" evidence="5">
    <location>
        <begin position="109"/>
        <end position="130"/>
    </location>
</feature>
<sequence>MKTETSSSPRPLEVALLASVFVVAACGLVYELAAGALASYLLGDSVLQFSTVIGSYLFAMGIGSWLSRFFERQLPAHFLRIELLVALVGGALPAILFVANAFVPGAFRFLLYALVLLVGTLVGLEIPLVMRILRRNVALKELVSQVLTFDYLGALAVSLAFPLVLVPQLGLIRTGLLFGLMNAAVAVWALWLFRHELRNFREHALACALTLGGLFAGFLGAERITTLAEDHFYQDRAVYTATTPYQRIVVTAGRGGHKLFLNGNLQFAERDEYRYHEALVHPVMSAHGAPKKVAVLGGGDGMAVREILKYPGVESVTLVELDPAMTRMFSQQPALRRLNADALLSPKVHIVNADAFQWLDTTPGMFDVVVVDFPDPTNFSIGKLYTNSFYALLDRHLAASGYAVIQTTSPLVARRSFWTVVSTIESVGLQATPYHANVPSFGEWGFVVASRRPFSPTTQAGHLPPGLRFLNSQTLPLLFDFPLDMARVPAPVNRLSNQELVHSYEQEWGKM</sequence>
<evidence type="ECO:0000256" key="4">
    <source>
        <dbReference type="ARBA" id="ARBA00023115"/>
    </source>
</evidence>
<dbReference type="InterPro" id="IPR030373">
    <property type="entry name" value="PABS_CS"/>
</dbReference>
<evidence type="ECO:0000256" key="3">
    <source>
        <dbReference type="ARBA" id="ARBA00023066"/>
    </source>
</evidence>
<dbReference type="NCBIfam" id="NF002956">
    <property type="entry name" value="PRK03612.1"/>
    <property type="match status" value="1"/>
</dbReference>
<evidence type="ECO:0000313" key="9">
    <source>
        <dbReference type="Proteomes" id="UP001596270"/>
    </source>
</evidence>
<protein>
    <recommendedName>
        <fullName evidence="5">Polyamine aminopropyltransferase</fullName>
    </recommendedName>
    <alternativeName>
        <fullName evidence="5">Putrescine aminopropyltransferase</fullName>
        <shortName evidence="5">PAPT</shortName>
    </alternativeName>
    <alternativeName>
        <fullName evidence="5">Spermidine synthase</fullName>
        <shortName evidence="5">SPDS</shortName>
        <shortName evidence="5">SPDSY</shortName>
        <ecNumber evidence="5">2.5.1.16</ecNumber>
    </alternativeName>
</protein>
<dbReference type="PROSITE" id="PS51006">
    <property type="entry name" value="PABS_2"/>
    <property type="match status" value="1"/>
</dbReference>
<keyword evidence="3 5" id="KW-0745">Spermidine biosynthesis</keyword>
<comment type="pathway">
    <text evidence="5">Amine and polyamine biosynthesis; spermidine biosynthesis; spermidine from putrescine: step 1/1.</text>
</comment>
<evidence type="ECO:0000313" key="8">
    <source>
        <dbReference type="EMBL" id="MFC6281729.1"/>
    </source>
</evidence>
<evidence type="ECO:0000256" key="1">
    <source>
        <dbReference type="ARBA" id="ARBA00007867"/>
    </source>
</evidence>
<dbReference type="PANTHER" id="PTHR43317:SF1">
    <property type="entry name" value="THERMOSPERMINE SYNTHASE ACAULIS5"/>
    <property type="match status" value="1"/>
</dbReference>
<dbReference type="PROSITE" id="PS01330">
    <property type="entry name" value="PABS_1"/>
    <property type="match status" value="1"/>
</dbReference>
<dbReference type="SUPFAM" id="SSF53335">
    <property type="entry name" value="S-adenosyl-L-methionine-dependent methyltransferases"/>
    <property type="match status" value="1"/>
</dbReference>
<evidence type="ECO:0000256" key="6">
    <source>
        <dbReference type="PROSITE-ProRule" id="PRU00354"/>
    </source>
</evidence>
<comment type="catalytic activity">
    <reaction evidence="5">
        <text>S-adenosyl 3-(methylsulfanyl)propylamine + putrescine = S-methyl-5'-thioadenosine + spermidine + H(+)</text>
        <dbReference type="Rhea" id="RHEA:12721"/>
        <dbReference type="ChEBI" id="CHEBI:15378"/>
        <dbReference type="ChEBI" id="CHEBI:17509"/>
        <dbReference type="ChEBI" id="CHEBI:57443"/>
        <dbReference type="ChEBI" id="CHEBI:57834"/>
        <dbReference type="ChEBI" id="CHEBI:326268"/>
        <dbReference type="EC" id="2.5.1.16"/>
    </reaction>
</comment>
<feature type="binding site" evidence="5">
    <location>
        <position position="276"/>
    </location>
    <ligand>
        <name>spermidine</name>
        <dbReference type="ChEBI" id="CHEBI:57834"/>
    </ligand>
</feature>
<keyword evidence="4 5" id="KW-0620">Polyamine biosynthesis</keyword>
<organism evidence="8 9">
    <name type="scientific">Polaromonas aquatica</name>
    <dbReference type="NCBI Taxonomy" id="332657"/>
    <lineage>
        <taxon>Bacteria</taxon>
        <taxon>Pseudomonadati</taxon>
        <taxon>Pseudomonadota</taxon>
        <taxon>Betaproteobacteria</taxon>
        <taxon>Burkholderiales</taxon>
        <taxon>Comamonadaceae</taxon>
        <taxon>Polaromonas</taxon>
    </lineage>
</organism>
<feature type="binding site" evidence="5">
    <location>
        <position position="300"/>
    </location>
    <ligand>
        <name>spermidine</name>
        <dbReference type="ChEBI" id="CHEBI:57834"/>
    </ligand>
</feature>
<comment type="caution">
    <text evidence="8">The sequence shown here is derived from an EMBL/GenBank/DDBJ whole genome shotgun (WGS) entry which is preliminary data.</text>
</comment>
<feature type="binding site" evidence="5">
    <location>
        <begin position="354"/>
        <end position="355"/>
    </location>
    <ligand>
        <name>S-methyl-5'-thioadenosine</name>
        <dbReference type="ChEBI" id="CHEBI:17509"/>
    </ligand>
</feature>
<dbReference type="Proteomes" id="UP001596270">
    <property type="component" value="Unassembled WGS sequence"/>
</dbReference>
<keyword evidence="5" id="KW-0812">Transmembrane</keyword>
<feature type="transmembrane region" description="Helical" evidence="5">
    <location>
        <begin position="142"/>
        <end position="165"/>
    </location>
</feature>
<comment type="subunit">
    <text evidence="5">Homodimer or homotetramer.</text>
</comment>
<evidence type="ECO:0000259" key="7">
    <source>
        <dbReference type="PROSITE" id="PS51006"/>
    </source>
</evidence>
<dbReference type="RefSeq" id="WP_371437336.1">
    <property type="nucleotide sequence ID" value="NZ_JBHSRS010000018.1"/>
</dbReference>
<keyword evidence="5" id="KW-1133">Transmembrane helix</keyword>